<evidence type="ECO:0000259" key="2">
    <source>
        <dbReference type="PROSITE" id="PS50021"/>
    </source>
</evidence>
<feature type="compositionally biased region" description="Basic and acidic residues" evidence="1">
    <location>
        <begin position="58"/>
        <end position="70"/>
    </location>
</feature>
<evidence type="ECO:0000256" key="1">
    <source>
        <dbReference type="SAM" id="MobiDB-lite"/>
    </source>
</evidence>
<feature type="region of interest" description="Disordered" evidence="1">
    <location>
        <begin position="58"/>
        <end position="89"/>
    </location>
</feature>
<name>A0A484BLL0_DRONA</name>
<protein>
    <recommendedName>
        <fullName evidence="2">Calponin-homology (CH) domain-containing protein</fullName>
    </recommendedName>
</protein>
<dbReference type="Gene3D" id="1.10.418.10">
    <property type="entry name" value="Calponin-like domain"/>
    <property type="match status" value="1"/>
</dbReference>
<feature type="compositionally biased region" description="Basic and acidic residues" evidence="1">
    <location>
        <begin position="77"/>
        <end position="87"/>
    </location>
</feature>
<dbReference type="InterPro" id="IPR001715">
    <property type="entry name" value="CH_dom"/>
</dbReference>
<sequence>MLKNSPHLETEAEEEDYLSILNLSSEEAIRDLKLICDSIWLLKAQIASRRASLAREQELAESSRADRADGTDSSYEELSKSKDREDGSDTDTLLYYSDIGSVSAFEMEEVELELSTSMSSSAMSKFQLPLDSKDHLKLELKSSTTSTPTSSQLKRSSSICTLDGKTFGDRHRELLVICQKIMRPYGIPMYEFSTSWTSGHAFCAFIHSYRPDLIDSKYLKCESSIETLRYVEQVGKTLGARFDGNFVKYLRRKRPGFVKIYYYVAQLYNSLESMEKPSESTD</sequence>
<dbReference type="PANTHER" id="PTHR23167">
    <property type="entry name" value="CALPONIN HOMOLOGY DOMAIN-CONTAINING PROTEIN DDB_G0272472-RELATED"/>
    <property type="match status" value="1"/>
</dbReference>
<dbReference type="SUPFAM" id="SSF47576">
    <property type="entry name" value="Calponin-homology domain, CH-domain"/>
    <property type="match status" value="1"/>
</dbReference>
<comment type="caution">
    <text evidence="3">The sequence shown here is derived from an EMBL/GenBank/DDBJ whole genome shotgun (WGS) entry which is preliminary data.</text>
</comment>
<evidence type="ECO:0000313" key="4">
    <source>
        <dbReference type="Proteomes" id="UP000295192"/>
    </source>
</evidence>
<evidence type="ECO:0000313" key="3">
    <source>
        <dbReference type="EMBL" id="TDG48920.1"/>
    </source>
</evidence>
<keyword evidence="4" id="KW-1185">Reference proteome</keyword>
<organism evidence="3 4">
    <name type="scientific">Drosophila navojoa</name>
    <name type="common">Fruit fly</name>
    <dbReference type="NCBI Taxonomy" id="7232"/>
    <lineage>
        <taxon>Eukaryota</taxon>
        <taxon>Metazoa</taxon>
        <taxon>Ecdysozoa</taxon>
        <taxon>Arthropoda</taxon>
        <taxon>Hexapoda</taxon>
        <taxon>Insecta</taxon>
        <taxon>Pterygota</taxon>
        <taxon>Neoptera</taxon>
        <taxon>Endopterygota</taxon>
        <taxon>Diptera</taxon>
        <taxon>Brachycera</taxon>
        <taxon>Muscomorpha</taxon>
        <taxon>Ephydroidea</taxon>
        <taxon>Drosophilidae</taxon>
        <taxon>Drosophila</taxon>
    </lineage>
</organism>
<accession>A0A484BLL0</accession>
<reference evidence="3 4" key="1">
    <citation type="journal article" date="2019" name="J. Hered.">
        <title>An Improved Genome Assembly for Drosophila navojoa, the Basal Species in the mojavensis Cluster.</title>
        <authorList>
            <person name="Vanderlinde T."/>
            <person name="Dupim E.G."/>
            <person name="Nazario-Yepiz N.O."/>
            <person name="Carvalho A.B."/>
        </authorList>
    </citation>
    <scope>NUCLEOTIDE SEQUENCE [LARGE SCALE GENOMIC DNA]</scope>
    <source>
        <strain evidence="3">Navoj_Jal97</strain>
        <tissue evidence="3">Whole organism</tissue>
    </source>
</reference>
<proteinExistence type="predicted"/>
<dbReference type="InterPro" id="IPR050540">
    <property type="entry name" value="F-actin_Monoox_Mical"/>
</dbReference>
<dbReference type="AlphaFoldDB" id="A0A484BLL0"/>
<dbReference type="OMA" id="GHAFCAF"/>
<dbReference type="EMBL" id="LSRL02000028">
    <property type="protein sequence ID" value="TDG48920.1"/>
    <property type="molecule type" value="Genomic_DNA"/>
</dbReference>
<dbReference type="InterPro" id="IPR036872">
    <property type="entry name" value="CH_dom_sf"/>
</dbReference>
<dbReference type="PANTHER" id="PTHR23167:SF84">
    <property type="entry name" value="ALPHA ACTININ 3-RELATED"/>
    <property type="match status" value="1"/>
</dbReference>
<dbReference type="Pfam" id="PF00307">
    <property type="entry name" value="CH"/>
    <property type="match status" value="1"/>
</dbReference>
<feature type="domain" description="Calponin-homology (CH)" evidence="2">
    <location>
        <begin position="168"/>
        <end position="272"/>
    </location>
</feature>
<dbReference type="PROSITE" id="PS50021">
    <property type="entry name" value="CH"/>
    <property type="match status" value="1"/>
</dbReference>
<dbReference type="Proteomes" id="UP000295192">
    <property type="component" value="Unassembled WGS sequence"/>
</dbReference>
<gene>
    <name evidence="3" type="ORF">AWZ03_004604</name>
</gene>